<evidence type="ECO:0000256" key="3">
    <source>
        <dbReference type="ARBA" id="ARBA00022801"/>
    </source>
</evidence>
<dbReference type="PROSITE" id="PS51193">
    <property type="entry name" value="HELICASE_ATP_BIND_2"/>
    <property type="match status" value="1"/>
</dbReference>
<dbReference type="SUPFAM" id="SSF52540">
    <property type="entry name" value="P-loop containing nucleoside triphosphate hydrolases"/>
    <property type="match status" value="1"/>
</dbReference>
<comment type="cofactor">
    <cofactor evidence="1">
        <name>[4Fe-4S] cluster</name>
        <dbReference type="ChEBI" id="CHEBI:49883"/>
    </cofactor>
</comment>
<evidence type="ECO:0000256" key="4">
    <source>
        <dbReference type="ARBA" id="ARBA00022840"/>
    </source>
</evidence>
<keyword evidence="2" id="KW-0547">Nucleotide-binding</keyword>
<dbReference type="InterPro" id="IPR045028">
    <property type="entry name" value="DinG/Rad3-like"/>
</dbReference>
<dbReference type="SMART" id="SM00487">
    <property type="entry name" value="DEXDc"/>
    <property type="match status" value="1"/>
</dbReference>
<keyword evidence="3" id="KW-0378">Hydrolase</keyword>
<keyword evidence="4" id="KW-0067">ATP-binding</keyword>
<feature type="domain" description="Helicase ATP-binding" evidence="7">
    <location>
        <begin position="10"/>
        <end position="309"/>
    </location>
</feature>
<evidence type="ECO:0000256" key="2">
    <source>
        <dbReference type="ARBA" id="ARBA00022741"/>
    </source>
</evidence>
<dbReference type="GO" id="GO:0043139">
    <property type="term" value="F:5'-3' DNA helicase activity"/>
    <property type="evidence" value="ECO:0007669"/>
    <property type="project" value="UniProtKB-EC"/>
</dbReference>
<dbReference type="PANTHER" id="PTHR11472">
    <property type="entry name" value="DNA REPAIR DEAD HELICASE RAD3/XP-D SUBFAMILY MEMBER"/>
    <property type="match status" value="1"/>
</dbReference>
<evidence type="ECO:0000256" key="1">
    <source>
        <dbReference type="ARBA" id="ARBA00001966"/>
    </source>
</evidence>
<sequence>MTAPLREGLAAVVAELGGQEREGQIAMAEAIERAIDTREHLLVQAGTGTGKSVAYLVPAILHAIEHSPVIVATATLALQRQLMERDLPRVSAALTPLLQREPRYAVLKGRNNYVCLERLNRSEAIEDDEDGALFTAPRSELGRQARAVQAWAETTETGDRDEYPGSIDPRVWRSVSVGRRECVGESKCRFGEECFTVKRREIAMKADVVITNHALLAIDVLEGIPVLPEHDAVIIDEAHELVDRATQALTMELSPRGIEFAAGRARKHVDLDMHDALLTASDDFADALAALIDDGQSRLPELTRDLTLALTGIRDAARAATSDISTDSDPTTIAARQRARGALDEIFEAAGKFLSARDGDVIWVDPGPRGTTPTLHLAPLHVAGLLRSALFSDGAVVLTSATLTVGGSFDSLAQSIGLADPAYARRASPAIGEEPQDDPGESAVPFSIAWQGLDVGSPFDYERQGILYVAAHLPPPSREGIAEEALDEIADLIDAAGGRTLVLCSSWKAVERLGDYLRVRLTGPEVMMQAKGDTVADLVDRFTMDAHSVLVGTLSLWQGVDVPGDACTLVVIDRIPFPRPDDPVLSARQAAVDAAGGSGFRSVSVPRAGLLLAQGAGRLIRGLDDRGVVAVLDPRLATAGYARLLRQSLPPFWYTTDKDSVLGALRRLNT</sequence>
<dbReference type="GO" id="GO:0006139">
    <property type="term" value="P:nucleobase-containing compound metabolic process"/>
    <property type="evidence" value="ECO:0007669"/>
    <property type="project" value="InterPro"/>
</dbReference>
<dbReference type="InterPro" id="IPR027417">
    <property type="entry name" value="P-loop_NTPase"/>
</dbReference>
<name>A0A6J7I0A5_9ZZZZ</name>
<organism evidence="8">
    <name type="scientific">freshwater metagenome</name>
    <dbReference type="NCBI Taxonomy" id="449393"/>
    <lineage>
        <taxon>unclassified sequences</taxon>
        <taxon>metagenomes</taxon>
        <taxon>ecological metagenomes</taxon>
    </lineage>
</organism>
<dbReference type="InterPro" id="IPR014013">
    <property type="entry name" value="Helic_SF1/SF2_ATP-bd_DinG/Rad3"/>
</dbReference>
<dbReference type="Pfam" id="PF00270">
    <property type="entry name" value="DEAD"/>
    <property type="match status" value="1"/>
</dbReference>
<dbReference type="InterPro" id="IPR006555">
    <property type="entry name" value="ATP-dep_Helicase_C"/>
</dbReference>
<comment type="catalytic activity">
    <reaction evidence="6">
        <text>ATP + H2O = ADP + phosphate + H(+)</text>
        <dbReference type="Rhea" id="RHEA:13065"/>
        <dbReference type="ChEBI" id="CHEBI:15377"/>
        <dbReference type="ChEBI" id="CHEBI:15378"/>
        <dbReference type="ChEBI" id="CHEBI:30616"/>
        <dbReference type="ChEBI" id="CHEBI:43474"/>
        <dbReference type="ChEBI" id="CHEBI:456216"/>
        <dbReference type="EC" id="5.6.2.3"/>
    </reaction>
</comment>
<dbReference type="SMART" id="SM00491">
    <property type="entry name" value="HELICc2"/>
    <property type="match status" value="1"/>
</dbReference>
<dbReference type="AlphaFoldDB" id="A0A6J7I0A5"/>
<evidence type="ECO:0000313" key="8">
    <source>
        <dbReference type="EMBL" id="CAB4924176.1"/>
    </source>
</evidence>
<dbReference type="InterPro" id="IPR011545">
    <property type="entry name" value="DEAD/DEAH_box_helicase_dom"/>
</dbReference>
<dbReference type="Pfam" id="PF13307">
    <property type="entry name" value="Helicase_C_2"/>
    <property type="match status" value="1"/>
</dbReference>
<gene>
    <name evidence="8" type="ORF">UFOPK3610_01584</name>
</gene>
<dbReference type="EC" id="5.6.2.3" evidence="5"/>
<evidence type="ECO:0000256" key="5">
    <source>
        <dbReference type="ARBA" id="ARBA00044969"/>
    </source>
</evidence>
<dbReference type="GO" id="GO:0016818">
    <property type="term" value="F:hydrolase activity, acting on acid anhydrides, in phosphorus-containing anhydrides"/>
    <property type="evidence" value="ECO:0007669"/>
    <property type="project" value="InterPro"/>
</dbReference>
<reference evidence="8" key="1">
    <citation type="submission" date="2020-05" db="EMBL/GenBank/DDBJ databases">
        <authorList>
            <person name="Chiriac C."/>
            <person name="Salcher M."/>
            <person name="Ghai R."/>
            <person name="Kavagutti S V."/>
        </authorList>
    </citation>
    <scope>NUCLEOTIDE SEQUENCE</scope>
</reference>
<accession>A0A6J7I0A5</accession>
<dbReference type="GO" id="GO:0005524">
    <property type="term" value="F:ATP binding"/>
    <property type="evidence" value="ECO:0007669"/>
    <property type="project" value="UniProtKB-KW"/>
</dbReference>
<dbReference type="GO" id="GO:0003676">
    <property type="term" value="F:nucleic acid binding"/>
    <property type="evidence" value="ECO:0007669"/>
    <property type="project" value="InterPro"/>
</dbReference>
<dbReference type="PANTHER" id="PTHR11472:SF34">
    <property type="entry name" value="REGULATOR OF TELOMERE ELONGATION HELICASE 1"/>
    <property type="match status" value="1"/>
</dbReference>
<dbReference type="EMBL" id="CAFBMR010000085">
    <property type="protein sequence ID" value="CAB4924176.1"/>
    <property type="molecule type" value="Genomic_DNA"/>
</dbReference>
<dbReference type="Gene3D" id="3.40.50.300">
    <property type="entry name" value="P-loop containing nucleotide triphosphate hydrolases"/>
    <property type="match status" value="2"/>
</dbReference>
<evidence type="ECO:0000256" key="6">
    <source>
        <dbReference type="ARBA" id="ARBA00048954"/>
    </source>
</evidence>
<proteinExistence type="predicted"/>
<protein>
    <recommendedName>
        <fullName evidence="5">DNA 5'-3' helicase</fullName>
        <ecNumber evidence="5">5.6.2.3</ecNumber>
    </recommendedName>
</protein>
<evidence type="ECO:0000259" key="7">
    <source>
        <dbReference type="PROSITE" id="PS51193"/>
    </source>
</evidence>
<dbReference type="InterPro" id="IPR014001">
    <property type="entry name" value="Helicase_ATP-bd"/>
</dbReference>